<organism evidence="1 2">
    <name type="scientific">Avena sativa</name>
    <name type="common">Oat</name>
    <dbReference type="NCBI Taxonomy" id="4498"/>
    <lineage>
        <taxon>Eukaryota</taxon>
        <taxon>Viridiplantae</taxon>
        <taxon>Streptophyta</taxon>
        <taxon>Embryophyta</taxon>
        <taxon>Tracheophyta</taxon>
        <taxon>Spermatophyta</taxon>
        <taxon>Magnoliopsida</taxon>
        <taxon>Liliopsida</taxon>
        <taxon>Poales</taxon>
        <taxon>Poaceae</taxon>
        <taxon>BOP clade</taxon>
        <taxon>Pooideae</taxon>
        <taxon>Poodae</taxon>
        <taxon>Poeae</taxon>
        <taxon>Poeae Chloroplast Group 1 (Aveneae type)</taxon>
        <taxon>Aveninae</taxon>
        <taxon>Avena</taxon>
    </lineage>
</organism>
<sequence>MPPKKYVAPRVTAAAPPAKKRGKPEKEQLDGMKNVEWAFDLQCWQVENASRRQRELRARKKRASEALAMEVLMAQRAAHMAGMPSLALHAWGSQGSVSSRSPSLATTQAGPMSQDSQSTPKLSCFSPCGPLDAGDNFNPNAFSVVDLNASFNPNAFSQGTPNLAASPALRRPLFHGGMPTTAVSSGVSHGVLDETTLGTDAIMTDMINSGGLPPFYTQGEAEAYDGYDNSQEPWENEAYAFAQDDEEEAPTPVPEVVPVVKKKKNGGRDLKWSSREDECLAEAWKSVSIDPFTGANQSSEAYWLRVKAAYDERRHLDPYFKDLYHDRNDSGISHRWHMIQHACNKWHGVVEEVRRVHVSGTNFEDQMHAMITAYHEDNDDVEFKFIHVFARIETCDQWTETRTALAKGKYDPDAPPALSSGGRPIEQKKAKAARDVALAIEKLHNSIMARMADAASHTAERVEQAAKMEQVAGVRWASVIERQDAKLELIRANVAAEKRREDLSILMVDTRDMDADVRAWWEAHRTAILCQVGPSRTCPCPIFSPRSPPLCARPRRRPPPSAAGRCSSSSCSVTIGPHPTVGQTLPLQPFLVVASHGGAPTSSAFSATTVGTAAQRYHIACLYPSVLNPAVRFVHLSPPHPLGGGGDRNYGDDFMKQYPRLLQRICAVPLQEKYLVACFAVFYLLSFLNCCTVFKCLLHFHFQSLSRSLSHYSLVLNRVCEGLLMYMPHMFLLEFLIGAGETCCLHQSARGLIFRFFGLYHGICFFLLNQIVHCSATSERRCYLLASICHFYEQEDALNGILLSAYLHLQSEGLMSTWMNPFVGPWDPSQGEYNYVHYLHPSSFLPKSSICLLLSEDIAIVTNQKIKLWLFLSVRHSLSCPVLIYLLVSTAYTVSQLFQLLCSSWVAPSKSEKVVAALCQALGNSLESIKRTFLCKICKSDPPVGNQRSFGFLTKVFLSCDIA</sequence>
<evidence type="ECO:0000313" key="1">
    <source>
        <dbReference type="EnsemblPlants" id="AVESA.00010b.r2.2CG0267690.1.CDS"/>
    </source>
</evidence>
<evidence type="ECO:0000313" key="2">
    <source>
        <dbReference type="Proteomes" id="UP001732700"/>
    </source>
</evidence>
<proteinExistence type="predicted"/>
<keyword evidence="2" id="KW-1185">Reference proteome</keyword>
<reference evidence="1" key="1">
    <citation type="submission" date="2021-05" db="EMBL/GenBank/DDBJ databases">
        <authorList>
            <person name="Scholz U."/>
            <person name="Mascher M."/>
            <person name="Fiebig A."/>
        </authorList>
    </citation>
    <scope>NUCLEOTIDE SEQUENCE [LARGE SCALE GENOMIC DNA]</scope>
</reference>
<name>A0ACD5UJP4_AVESA</name>
<dbReference type="EnsemblPlants" id="AVESA.00010b.r2.2CG0267690.1">
    <property type="protein sequence ID" value="AVESA.00010b.r2.2CG0267690.1.CDS"/>
    <property type="gene ID" value="AVESA.00010b.r2.2CG0267690"/>
</dbReference>
<accession>A0ACD5UJP4</accession>
<dbReference type="Proteomes" id="UP001732700">
    <property type="component" value="Chromosome 2C"/>
</dbReference>
<reference evidence="1" key="2">
    <citation type="submission" date="2025-09" db="UniProtKB">
        <authorList>
            <consortium name="EnsemblPlants"/>
        </authorList>
    </citation>
    <scope>IDENTIFICATION</scope>
</reference>
<protein>
    <submittedName>
        <fullName evidence="1">Uncharacterized protein</fullName>
    </submittedName>
</protein>